<accession>A0A811UPT8</accession>
<dbReference type="AlphaFoldDB" id="A0A811UPT8"/>
<proteinExistence type="predicted"/>
<dbReference type="EMBL" id="CAJHJT010000023">
    <property type="protein sequence ID" value="CAD7001192.1"/>
    <property type="molecule type" value="Genomic_DNA"/>
</dbReference>
<sequence length="119" mass="13456">MLLFAAQRKFKGVAKDWINAQRVSVMGKFSMARTLLTMNVNSCSYLLLSRESLQAKQHSSFTHQATVQHATSARTDQHASTSKVKSYNCNKHGHITVKCLHYPKEQRCSKCSIAQLTLR</sequence>
<comment type="caution">
    <text evidence="1">The sequence shown here is derived from an EMBL/GenBank/DDBJ whole genome shotgun (WGS) entry which is preliminary data.</text>
</comment>
<dbReference type="Gene3D" id="4.10.60.10">
    <property type="entry name" value="Zinc finger, CCHC-type"/>
    <property type="match status" value="1"/>
</dbReference>
<dbReference type="Proteomes" id="UP000606786">
    <property type="component" value="Unassembled WGS sequence"/>
</dbReference>
<evidence type="ECO:0000313" key="1">
    <source>
        <dbReference type="EMBL" id="CAD7001192.1"/>
    </source>
</evidence>
<organism evidence="1 2">
    <name type="scientific">Ceratitis capitata</name>
    <name type="common">Mediterranean fruit fly</name>
    <name type="synonym">Tephritis capitata</name>
    <dbReference type="NCBI Taxonomy" id="7213"/>
    <lineage>
        <taxon>Eukaryota</taxon>
        <taxon>Metazoa</taxon>
        <taxon>Ecdysozoa</taxon>
        <taxon>Arthropoda</taxon>
        <taxon>Hexapoda</taxon>
        <taxon>Insecta</taxon>
        <taxon>Pterygota</taxon>
        <taxon>Neoptera</taxon>
        <taxon>Endopterygota</taxon>
        <taxon>Diptera</taxon>
        <taxon>Brachycera</taxon>
        <taxon>Muscomorpha</taxon>
        <taxon>Tephritoidea</taxon>
        <taxon>Tephritidae</taxon>
        <taxon>Ceratitis</taxon>
        <taxon>Ceratitis</taxon>
    </lineage>
</organism>
<gene>
    <name evidence="1" type="ORF">CCAP1982_LOCUS9690</name>
</gene>
<reference evidence="1" key="1">
    <citation type="submission" date="2020-11" db="EMBL/GenBank/DDBJ databases">
        <authorList>
            <person name="Whitehead M."/>
        </authorList>
    </citation>
    <scope>NUCLEOTIDE SEQUENCE</scope>
    <source>
        <strain evidence="1">EGII</strain>
    </source>
</reference>
<evidence type="ECO:0000313" key="2">
    <source>
        <dbReference type="Proteomes" id="UP000606786"/>
    </source>
</evidence>
<name>A0A811UPT8_CERCA</name>
<protein>
    <submittedName>
        <fullName evidence="1">(Mediterranean fruit fly) hypothetical protein</fullName>
    </submittedName>
</protein>
<keyword evidence="2" id="KW-1185">Reference proteome</keyword>